<evidence type="ECO:0000256" key="1">
    <source>
        <dbReference type="ARBA" id="ARBA00003273"/>
    </source>
</evidence>
<feature type="transmembrane region" description="Helical" evidence="9">
    <location>
        <begin position="359"/>
        <end position="381"/>
    </location>
</feature>
<feature type="transmembrane region" description="Helical" evidence="9">
    <location>
        <begin position="452"/>
        <end position="470"/>
    </location>
</feature>
<feature type="domain" description="Peptidase M28" evidence="10">
    <location>
        <begin position="98"/>
        <end position="289"/>
    </location>
</feature>
<keyword evidence="7" id="KW-0325">Glycoprotein</keyword>
<dbReference type="EMBL" id="JBHULM010000011">
    <property type="protein sequence ID" value="MFD2542723.1"/>
    <property type="molecule type" value="Genomic_DNA"/>
</dbReference>
<evidence type="ECO:0000256" key="3">
    <source>
        <dbReference type="ARBA" id="ARBA00010918"/>
    </source>
</evidence>
<name>A0ABW5K1F6_9FLAO</name>
<evidence type="ECO:0000259" key="10">
    <source>
        <dbReference type="Pfam" id="PF04389"/>
    </source>
</evidence>
<feature type="transmembrane region" description="Helical" evidence="9">
    <location>
        <begin position="401"/>
        <end position="421"/>
    </location>
</feature>
<comment type="function">
    <text evidence="1">May be involved in vacuolar sorting and osmoregulation.</text>
</comment>
<keyword evidence="5" id="KW-0926">Vacuole</keyword>
<evidence type="ECO:0000256" key="5">
    <source>
        <dbReference type="ARBA" id="ARBA00022554"/>
    </source>
</evidence>
<evidence type="ECO:0000256" key="7">
    <source>
        <dbReference type="ARBA" id="ARBA00023180"/>
    </source>
</evidence>
<evidence type="ECO:0000313" key="11">
    <source>
        <dbReference type="EMBL" id="MFD2542723.1"/>
    </source>
</evidence>
<keyword evidence="9" id="KW-0472">Membrane</keyword>
<proteinExistence type="inferred from homology"/>
<dbReference type="RefSeq" id="WP_379903894.1">
    <property type="nucleotide sequence ID" value="NZ_JBHULM010000011.1"/>
</dbReference>
<feature type="transmembrane region" description="Helical" evidence="9">
    <location>
        <begin position="326"/>
        <end position="347"/>
    </location>
</feature>
<keyword evidence="9" id="KW-0812">Transmembrane</keyword>
<dbReference type="PANTHER" id="PTHR12147">
    <property type="entry name" value="METALLOPEPTIDASE M28 FAMILY MEMBER"/>
    <property type="match status" value="1"/>
</dbReference>
<evidence type="ECO:0000256" key="2">
    <source>
        <dbReference type="ARBA" id="ARBA00004128"/>
    </source>
</evidence>
<comment type="similarity">
    <text evidence="3">Belongs to the peptidase M28 family.</text>
</comment>
<keyword evidence="6 9" id="KW-1133">Transmembrane helix</keyword>
<comment type="caution">
    <text evidence="11">The sequence shown here is derived from an EMBL/GenBank/DDBJ whole genome shotgun (WGS) entry which is preliminary data.</text>
</comment>
<protein>
    <recommendedName>
        <fullName evidence="4">Vacuolar membrane protease</fullName>
    </recommendedName>
    <alternativeName>
        <fullName evidence="8">FXNA-related family protease 1</fullName>
    </alternativeName>
</protein>
<evidence type="ECO:0000313" key="12">
    <source>
        <dbReference type="Proteomes" id="UP001597467"/>
    </source>
</evidence>
<evidence type="ECO:0000256" key="6">
    <source>
        <dbReference type="ARBA" id="ARBA00022989"/>
    </source>
</evidence>
<reference evidence="12" key="1">
    <citation type="journal article" date="2019" name="Int. J. Syst. Evol. Microbiol.">
        <title>The Global Catalogue of Microorganisms (GCM) 10K type strain sequencing project: providing services to taxonomists for standard genome sequencing and annotation.</title>
        <authorList>
            <consortium name="The Broad Institute Genomics Platform"/>
            <consortium name="The Broad Institute Genome Sequencing Center for Infectious Disease"/>
            <person name="Wu L."/>
            <person name="Ma J."/>
        </authorList>
    </citation>
    <scope>NUCLEOTIDE SEQUENCE [LARGE SCALE GENOMIC DNA]</scope>
    <source>
        <strain evidence="12">KCTC 42808</strain>
    </source>
</reference>
<feature type="transmembrane region" description="Helical" evidence="9">
    <location>
        <begin position="507"/>
        <end position="527"/>
    </location>
</feature>
<feature type="transmembrane region" description="Helical" evidence="9">
    <location>
        <begin position="534"/>
        <end position="551"/>
    </location>
</feature>
<feature type="transmembrane region" description="Helical" evidence="9">
    <location>
        <begin position="477"/>
        <end position="495"/>
    </location>
</feature>
<keyword evidence="12" id="KW-1185">Reference proteome</keyword>
<dbReference type="Gene3D" id="3.40.630.10">
    <property type="entry name" value="Zn peptidases"/>
    <property type="match status" value="1"/>
</dbReference>
<dbReference type="SUPFAM" id="SSF53187">
    <property type="entry name" value="Zn-dependent exopeptidases"/>
    <property type="match status" value="1"/>
</dbReference>
<evidence type="ECO:0000256" key="9">
    <source>
        <dbReference type="SAM" id="Phobius"/>
    </source>
</evidence>
<accession>A0ABW5K1F6</accession>
<evidence type="ECO:0000256" key="8">
    <source>
        <dbReference type="ARBA" id="ARBA00031512"/>
    </source>
</evidence>
<dbReference type="Pfam" id="PF04389">
    <property type="entry name" value="Peptidase_M28"/>
    <property type="match status" value="1"/>
</dbReference>
<organism evidence="11 12">
    <name type="scientific">Lacinutrix gracilariae</name>
    <dbReference type="NCBI Taxonomy" id="1747198"/>
    <lineage>
        <taxon>Bacteria</taxon>
        <taxon>Pseudomonadati</taxon>
        <taxon>Bacteroidota</taxon>
        <taxon>Flavobacteriia</taxon>
        <taxon>Flavobacteriales</taxon>
        <taxon>Flavobacteriaceae</taxon>
        <taxon>Lacinutrix</taxon>
    </lineage>
</organism>
<feature type="transmembrane region" description="Helical" evidence="9">
    <location>
        <begin position="428"/>
        <end position="446"/>
    </location>
</feature>
<comment type="subcellular location">
    <subcellularLocation>
        <location evidence="2">Vacuole membrane</location>
        <topology evidence="2">Multi-pass membrane protein</topology>
    </subcellularLocation>
</comment>
<gene>
    <name evidence="11" type="ORF">ACFSSB_10380</name>
</gene>
<dbReference type="Proteomes" id="UP001597467">
    <property type="component" value="Unassembled WGS sequence"/>
</dbReference>
<sequence length="766" mass="86267">MLKRSIAILIICFAVYWSFSALLPSKISTIEAPETSFSSHRALVQLKEISKKPHFLGNQAHQEVRDYIVKELEKLGLETQIQEGYSLSKWGNLSKPKNIIARIKGSDTSKALLLLSHYDSNPHSSLGASDAGSGVVTILEAIRAFLAENKTPKNDIIILISDGEELGLNGADIFVNKHPWAKEVGLVLNFEARGSGGPSYMLIETNQGNANLMKEFVKANPEFPVANSLAYSIYKMLPNDTDLTRFRTDKDIDGFNFAFIDDHFDYHTALDTYARLDRNTLEHQGSYIMPLLHHFSNANLNNIKSTEDYIYFTVPAFKTVIYPFSWIWPMFILAVIGFIGLLIYGFKKNSLSVSAILKGFIPFFTSLIVSAMFTFLAWQAIQFIYPQYQEMLHGFTYNGHAYIAAFTCLALAICFYSYHIFKNNEKPVNLLVAPLFFWLLICLVVALQLKGASFFIIPVYFGLISLFLMIRQQKPSVILLALLGIPLLFILAPLVKMLPVGLGLKMVFVSAIFVVLIFGLLISVLGFLKHKKRWAYCFVLLGSIFLIKAHFQSKFTKETPKPNSLLYILDTNENTAVWATYDTILDAWTTSFLTDNPDQASALLKNTIASKYKTNFTFTKKAAVKNIAKPKIEITHDTIIGNNRQLAICVTSQRNAARYEVFSDSTTVFNSFVINGVSAIPEETTGTVFNKRPSNRLFSYYVSDKEPLDMILTVPATQKTELQIYEATYDLLTNKELNLPQREAEMIPKPFVLNDAIVTKSRISIQ</sequence>
<dbReference type="PANTHER" id="PTHR12147:SF58">
    <property type="entry name" value="VACUOLAR MEMBRANE PROTEASE"/>
    <property type="match status" value="1"/>
</dbReference>
<dbReference type="InterPro" id="IPR007484">
    <property type="entry name" value="Peptidase_M28"/>
</dbReference>
<dbReference type="InterPro" id="IPR045175">
    <property type="entry name" value="M28_fam"/>
</dbReference>
<evidence type="ECO:0000256" key="4">
    <source>
        <dbReference type="ARBA" id="ARBA00017435"/>
    </source>
</evidence>